<name>X1EQF6_9ZZZZ</name>
<dbReference type="EMBL" id="BARU01009329">
    <property type="protein sequence ID" value="GAH35611.1"/>
    <property type="molecule type" value="Genomic_DNA"/>
</dbReference>
<sequence>MDIQVARFREVLSLLKPVVPRKTALPVLTNVMLKDGQVVATDLETIVKIPVPEEYPLPASIHQL</sequence>
<dbReference type="AlphaFoldDB" id="X1EQF6"/>
<evidence type="ECO:0008006" key="2">
    <source>
        <dbReference type="Google" id="ProtNLM"/>
    </source>
</evidence>
<dbReference type="Gene3D" id="3.10.150.10">
    <property type="entry name" value="DNA Polymerase III, subunit A, domain 2"/>
    <property type="match status" value="1"/>
</dbReference>
<protein>
    <recommendedName>
        <fullName evidence="2">DNA polymerase III beta sliding clamp N-terminal domain-containing protein</fullName>
    </recommendedName>
</protein>
<accession>X1EQF6</accession>
<reference evidence="1" key="1">
    <citation type="journal article" date="2014" name="Front. Microbiol.">
        <title>High frequency of phylogenetically diverse reductive dehalogenase-homologous genes in deep subseafloor sedimentary metagenomes.</title>
        <authorList>
            <person name="Kawai M."/>
            <person name="Futagami T."/>
            <person name="Toyoda A."/>
            <person name="Takaki Y."/>
            <person name="Nishi S."/>
            <person name="Hori S."/>
            <person name="Arai W."/>
            <person name="Tsubouchi T."/>
            <person name="Morono Y."/>
            <person name="Uchiyama I."/>
            <person name="Ito T."/>
            <person name="Fujiyama A."/>
            <person name="Inagaki F."/>
            <person name="Takami H."/>
        </authorList>
    </citation>
    <scope>NUCLEOTIDE SEQUENCE</scope>
    <source>
        <strain evidence="1">Expedition CK06-06</strain>
    </source>
</reference>
<proteinExistence type="predicted"/>
<evidence type="ECO:0000313" key="1">
    <source>
        <dbReference type="EMBL" id="GAH35611.1"/>
    </source>
</evidence>
<organism evidence="1">
    <name type="scientific">marine sediment metagenome</name>
    <dbReference type="NCBI Taxonomy" id="412755"/>
    <lineage>
        <taxon>unclassified sequences</taxon>
        <taxon>metagenomes</taxon>
        <taxon>ecological metagenomes</taxon>
    </lineage>
</organism>
<gene>
    <name evidence="1" type="ORF">S03H2_18028</name>
</gene>
<comment type="caution">
    <text evidence="1">The sequence shown here is derived from an EMBL/GenBank/DDBJ whole genome shotgun (WGS) entry which is preliminary data.</text>
</comment>